<name>A0A2P5FDD7_TREOI</name>
<comment type="caution">
    <text evidence="1">The sequence shown here is derived from an EMBL/GenBank/DDBJ whole genome shotgun (WGS) entry which is preliminary data.</text>
</comment>
<organism evidence="1 2">
    <name type="scientific">Trema orientale</name>
    <name type="common">Charcoal tree</name>
    <name type="synonym">Celtis orientalis</name>
    <dbReference type="NCBI Taxonomy" id="63057"/>
    <lineage>
        <taxon>Eukaryota</taxon>
        <taxon>Viridiplantae</taxon>
        <taxon>Streptophyta</taxon>
        <taxon>Embryophyta</taxon>
        <taxon>Tracheophyta</taxon>
        <taxon>Spermatophyta</taxon>
        <taxon>Magnoliopsida</taxon>
        <taxon>eudicotyledons</taxon>
        <taxon>Gunneridae</taxon>
        <taxon>Pentapetalae</taxon>
        <taxon>rosids</taxon>
        <taxon>fabids</taxon>
        <taxon>Rosales</taxon>
        <taxon>Cannabaceae</taxon>
        <taxon>Trema</taxon>
    </lineage>
</organism>
<dbReference type="Proteomes" id="UP000237000">
    <property type="component" value="Unassembled WGS sequence"/>
</dbReference>
<evidence type="ECO:0000313" key="2">
    <source>
        <dbReference type="Proteomes" id="UP000237000"/>
    </source>
</evidence>
<dbReference type="EMBL" id="JXTC01000042">
    <property type="protein sequence ID" value="PON95807.1"/>
    <property type="molecule type" value="Genomic_DNA"/>
</dbReference>
<dbReference type="InParanoid" id="A0A2P5FDD7"/>
<protein>
    <submittedName>
        <fullName evidence="1">Uncharacterized protein</fullName>
    </submittedName>
</protein>
<evidence type="ECO:0000313" key="1">
    <source>
        <dbReference type="EMBL" id="PON95807.1"/>
    </source>
</evidence>
<accession>A0A2P5FDD7</accession>
<sequence length="59" mass="6805">IPCKPIRRDLVGISKIERTDGIRLESEDDNVEEAEWLTRPFEEAEIKDAVYLNNGKCDN</sequence>
<gene>
    <name evidence="1" type="ORF">TorRG33x02_083300</name>
</gene>
<dbReference type="AlphaFoldDB" id="A0A2P5FDD7"/>
<reference evidence="2" key="1">
    <citation type="submission" date="2016-06" db="EMBL/GenBank/DDBJ databases">
        <title>Parallel loss of symbiosis genes in relatives of nitrogen-fixing non-legume Parasponia.</title>
        <authorList>
            <person name="Van Velzen R."/>
            <person name="Holmer R."/>
            <person name="Bu F."/>
            <person name="Rutten L."/>
            <person name="Van Zeijl A."/>
            <person name="Liu W."/>
            <person name="Santuari L."/>
            <person name="Cao Q."/>
            <person name="Sharma T."/>
            <person name="Shen D."/>
            <person name="Roswanjaya Y."/>
            <person name="Wardhani T."/>
            <person name="Kalhor M.S."/>
            <person name="Jansen J."/>
            <person name="Van den Hoogen J."/>
            <person name="Gungor B."/>
            <person name="Hartog M."/>
            <person name="Hontelez J."/>
            <person name="Verver J."/>
            <person name="Yang W.-C."/>
            <person name="Schijlen E."/>
            <person name="Repin R."/>
            <person name="Schilthuizen M."/>
            <person name="Schranz E."/>
            <person name="Heidstra R."/>
            <person name="Miyata K."/>
            <person name="Fedorova E."/>
            <person name="Kohlen W."/>
            <person name="Bisseling T."/>
            <person name="Smit S."/>
            <person name="Geurts R."/>
        </authorList>
    </citation>
    <scope>NUCLEOTIDE SEQUENCE [LARGE SCALE GENOMIC DNA]</scope>
    <source>
        <strain evidence="2">cv. RG33-2</strain>
    </source>
</reference>
<dbReference type="OrthoDB" id="1750335at2759"/>
<proteinExistence type="predicted"/>
<feature type="non-terminal residue" evidence="1">
    <location>
        <position position="1"/>
    </location>
</feature>
<keyword evidence="2" id="KW-1185">Reference proteome</keyword>